<dbReference type="AlphaFoldDB" id="A0A173DY68"/>
<dbReference type="PANTHER" id="PTHR35534:SF1">
    <property type="entry name" value="LARGE RIBOSOMAL SUBUNIT PROTEIN BL32"/>
    <property type="match status" value="1"/>
</dbReference>
<protein>
    <recommendedName>
        <fullName evidence="4 5">Large ribosomal subunit protein bL32</fullName>
    </recommendedName>
</protein>
<dbReference type="PANTHER" id="PTHR35534">
    <property type="entry name" value="50S RIBOSOMAL PROTEIN L32"/>
    <property type="match status" value="1"/>
</dbReference>
<dbReference type="InterPro" id="IPR011332">
    <property type="entry name" value="Ribosomal_zn-bd"/>
</dbReference>
<dbReference type="NCBIfam" id="TIGR01031">
    <property type="entry name" value="rpmF_bact"/>
    <property type="match status" value="1"/>
</dbReference>
<dbReference type="STRING" id="1143323.M787_000860"/>
<gene>
    <name evidence="5" type="primary">rpmF</name>
    <name evidence="7" type="ORF">M787_000860</name>
</gene>
<evidence type="ECO:0000256" key="1">
    <source>
        <dbReference type="ARBA" id="ARBA00008560"/>
    </source>
</evidence>
<dbReference type="GeneID" id="81477853"/>
<dbReference type="KEGG" id="cgz:M787_000860"/>
<evidence type="ECO:0000256" key="3">
    <source>
        <dbReference type="ARBA" id="ARBA00023274"/>
    </source>
</evidence>
<reference evidence="7 8" key="1">
    <citation type="journal article" date="2014" name="Syst. Appl. Microbiol.">
        <title>Evidence for the existence of two new members of the family Chlamydiaceae and proposal of Chlamydia avium sp. nov. and Chlamydia gallinacea sp. nov.</title>
        <authorList>
            <person name="Sachse K."/>
            <person name="Laroucau K."/>
            <person name="Riege K."/>
            <person name="Wehner S."/>
            <person name="Dilcher M."/>
            <person name="Creasy H.H."/>
            <person name="Weidmann M."/>
            <person name="Myers G."/>
            <person name="Vorimore F."/>
            <person name="Vicari N."/>
            <person name="Magnino S."/>
            <person name="Liebler-Tenorio E."/>
            <person name="Ruettger A."/>
            <person name="Bavoil P.M."/>
            <person name="Hufert F.T."/>
            <person name="Rossello-Mora R."/>
            <person name="Marz M."/>
        </authorList>
    </citation>
    <scope>NUCLEOTIDE SEQUENCE [LARGE SCALE GENOMIC DNA]</scope>
    <source>
        <strain evidence="7 8">08-1274/3</strain>
    </source>
</reference>
<dbReference type="Pfam" id="PF01783">
    <property type="entry name" value="Ribosomal_L32p"/>
    <property type="match status" value="1"/>
</dbReference>
<organism evidence="7 8">
    <name type="scientific">Chlamydia gallinacea 08-1274/3</name>
    <dbReference type="NCBI Taxonomy" id="1143323"/>
    <lineage>
        <taxon>Bacteria</taxon>
        <taxon>Pseudomonadati</taxon>
        <taxon>Chlamydiota</taxon>
        <taxon>Chlamydiia</taxon>
        <taxon>Chlamydiales</taxon>
        <taxon>Chlamydiaceae</taxon>
        <taxon>Chlamydia/Chlamydophila group</taxon>
        <taxon>Chlamydia</taxon>
    </lineage>
</organism>
<dbReference type="OrthoDB" id="9812874at2"/>
<evidence type="ECO:0000313" key="8">
    <source>
        <dbReference type="Proteomes" id="UP000019147"/>
    </source>
</evidence>
<dbReference type="EMBL" id="CP015840">
    <property type="protein sequence ID" value="ANG65878.1"/>
    <property type="molecule type" value="Genomic_DNA"/>
</dbReference>
<dbReference type="InterPro" id="IPR002677">
    <property type="entry name" value="Ribosomal_bL32"/>
</dbReference>
<dbReference type="eggNOG" id="COG0333">
    <property type="taxonomic scope" value="Bacteria"/>
</dbReference>
<dbReference type="InterPro" id="IPR044957">
    <property type="entry name" value="Ribosomal_bL32_bact"/>
</dbReference>
<dbReference type="RefSeq" id="WP_021828581.1">
    <property type="nucleotide sequence ID" value="NZ_CP015840.1"/>
</dbReference>
<sequence length="60" mass="6660">MAVPRNRHSNARKNIRRSHHAKKAQYTAACTNCGQAFLPHTVCAACGFYNGKAVMTIEKK</sequence>
<evidence type="ECO:0000256" key="6">
    <source>
        <dbReference type="SAM" id="MobiDB-lite"/>
    </source>
</evidence>
<dbReference type="SUPFAM" id="SSF57829">
    <property type="entry name" value="Zn-binding ribosomal proteins"/>
    <property type="match status" value="1"/>
</dbReference>
<name>A0A173DY68_9CHLA</name>
<dbReference type="HAMAP" id="MF_00340">
    <property type="entry name" value="Ribosomal_bL32"/>
    <property type="match status" value="1"/>
</dbReference>
<accession>A0A173DY68</accession>
<proteinExistence type="inferred from homology"/>
<keyword evidence="2 5" id="KW-0689">Ribosomal protein</keyword>
<dbReference type="GO" id="GO:0003735">
    <property type="term" value="F:structural constituent of ribosome"/>
    <property type="evidence" value="ECO:0007669"/>
    <property type="project" value="InterPro"/>
</dbReference>
<evidence type="ECO:0000256" key="5">
    <source>
        <dbReference type="HAMAP-Rule" id="MF_00340"/>
    </source>
</evidence>
<feature type="region of interest" description="Disordered" evidence="6">
    <location>
        <begin position="1"/>
        <end position="20"/>
    </location>
</feature>
<dbReference type="Proteomes" id="UP000019147">
    <property type="component" value="Chromosome"/>
</dbReference>
<dbReference type="GO" id="GO:0006412">
    <property type="term" value="P:translation"/>
    <property type="evidence" value="ECO:0007669"/>
    <property type="project" value="UniProtKB-UniRule"/>
</dbReference>
<evidence type="ECO:0000313" key="7">
    <source>
        <dbReference type="EMBL" id="ANG65878.1"/>
    </source>
</evidence>
<comment type="similarity">
    <text evidence="1 5">Belongs to the bacterial ribosomal protein bL32 family.</text>
</comment>
<evidence type="ECO:0000256" key="2">
    <source>
        <dbReference type="ARBA" id="ARBA00022980"/>
    </source>
</evidence>
<evidence type="ECO:0000256" key="4">
    <source>
        <dbReference type="ARBA" id="ARBA00035178"/>
    </source>
</evidence>
<keyword evidence="3 5" id="KW-0687">Ribonucleoprotein</keyword>
<dbReference type="GO" id="GO:0015934">
    <property type="term" value="C:large ribosomal subunit"/>
    <property type="evidence" value="ECO:0007669"/>
    <property type="project" value="InterPro"/>
</dbReference>